<reference evidence="2" key="2">
    <citation type="submission" date="2019-01" db="EMBL/GenBank/DDBJ databases">
        <title>Genome sequence of Desulfonema ishimotonii strain Tokyo 01.</title>
        <authorList>
            <person name="Fukui M."/>
        </authorList>
    </citation>
    <scope>NUCLEOTIDE SEQUENCE [LARGE SCALE GENOMIC DNA]</scope>
    <source>
        <strain evidence="2">Tokyo 01</strain>
    </source>
</reference>
<protein>
    <submittedName>
        <fullName evidence="1">Uncharacterized protein</fullName>
    </submittedName>
</protein>
<gene>
    <name evidence="1" type="ORF">DENIS_0021</name>
</gene>
<reference evidence="2" key="1">
    <citation type="submission" date="2017-11" db="EMBL/GenBank/DDBJ databases">
        <authorList>
            <person name="Watanabe M."/>
            <person name="Kojima H."/>
        </authorList>
    </citation>
    <scope>NUCLEOTIDE SEQUENCE [LARGE SCALE GENOMIC DNA]</scope>
    <source>
        <strain evidence="2">Tokyo 01</strain>
    </source>
</reference>
<dbReference type="AlphaFoldDB" id="A0A401FQ43"/>
<comment type="caution">
    <text evidence="1">The sequence shown here is derived from an EMBL/GenBank/DDBJ whole genome shotgun (WGS) entry which is preliminary data.</text>
</comment>
<dbReference type="Proteomes" id="UP000288096">
    <property type="component" value="Unassembled WGS sequence"/>
</dbReference>
<accession>A0A401FQ43</accession>
<sequence length="71" mass="8651">MMQWARPLLFLIGFAVQFNGKKINVHEKNIPYALFFLRSYFVSKKYENVIVRRIIFYHIVNVIQKKKFDKL</sequence>
<evidence type="ECO:0000313" key="1">
    <source>
        <dbReference type="EMBL" id="GBC59091.1"/>
    </source>
</evidence>
<dbReference type="EMBL" id="BEXT01000001">
    <property type="protein sequence ID" value="GBC59091.1"/>
    <property type="molecule type" value="Genomic_DNA"/>
</dbReference>
<keyword evidence="2" id="KW-1185">Reference proteome</keyword>
<organism evidence="1 2">
    <name type="scientific">Desulfonema ishimotonii</name>
    <dbReference type="NCBI Taxonomy" id="45657"/>
    <lineage>
        <taxon>Bacteria</taxon>
        <taxon>Pseudomonadati</taxon>
        <taxon>Thermodesulfobacteriota</taxon>
        <taxon>Desulfobacteria</taxon>
        <taxon>Desulfobacterales</taxon>
        <taxon>Desulfococcaceae</taxon>
        <taxon>Desulfonema</taxon>
    </lineage>
</organism>
<proteinExistence type="predicted"/>
<evidence type="ECO:0000313" key="2">
    <source>
        <dbReference type="Proteomes" id="UP000288096"/>
    </source>
</evidence>
<name>A0A401FQ43_9BACT</name>